<dbReference type="AlphaFoldDB" id="A0A0P7WMI4"/>
<accession>A0A0P7WMI4</accession>
<comment type="caution">
    <text evidence="2">The sequence shown here is derived from an EMBL/GenBank/DDBJ whole genome shotgun (WGS) entry which is preliminary data.</text>
</comment>
<evidence type="ECO:0000313" key="2">
    <source>
        <dbReference type="EMBL" id="KPP64867.1"/>
    </source>
</evidence>
<evidence type="ECO:0000256" key="1">
    <source>
        <dbReference type="SAM" id="MobiDB-lite"/>
    </source>
</evidence>
<feature type="region of interest" description="Disordered" evidence="1">
    <location>
        <begin position="1"/>
        <end position="28"/>
    </location>
</feature>
<organism evidence="2 3">
    <name type="scientific">Scleropages formosus</name>
    <name type="common">Asian bonytongue</name>
    <name type="synonym">Osteoglossum formosum</name>
    <dbReference type="NCBI Taxonomy" id="113540"/>
    <lineage>
        <taxon>Eukaryota</taxon>
        <taxon>Metazoa</taxon>
        <taxon>Chordata</taxon>
        <taxon>Craniata</taxon>
        <taxon>Vertebrata</taxon>
        <taxon>Euteleostomi</taxon>
        <taxon>Actinopterygii</taxon>
        <taxon>Neopterygii</taxon>
        <taxon>Teleostei</taxon>
        <taxon>Osteoglossocephala</taxon>
        <taxon>Osteoglossomorpha</taxon>
        <taxon>Osteoglossiformes</taxon>
        <taxon>Osteoglossidae</taxon>
        <taxon>Scleropages</taxon>
    </lineage>
</organism>
<feature type="non-terminal residue" evidence="2">
    <location>
        <position position="1"/>
    </location>
</feature>
<dbReference type="Proteomes" id="UP000034805">
    <property type="component" value="Unassembled WGS sequence"/>
</dbReference>
<name>A0A0P7WMI4_SCLFO</name>
<reference evidence="2 3" key="1">
    <citation type="submission" date="2015-08" db="EMBL/GenBank/DDBJ databases">
        <title>The genome of the Asian arowana (Scleropages formosus).</title>
        <authorList>
            <person name="Tan M.H."/>
            <person name="Gan H.M."/>
            <person name="Croft L.J."/>
            <person name="Austin C.M."/>
        </authorList>
    </citation>
    <scope>NUCLEOTIDE SEQUENCE [LARGE SCALE GENOMIC DNA]</scope>
    <source>
        <strain evidence="2">Aro1</strain>
    </source>
</reference>
<proteinExistence type="predicted"/>
<protein>
    <submittedName>
        <fullName evidence="2">Uncharacterized protein</fullName>
    </submittedName>
</protein>
<sequence>RAACGGSWAQSSVAEPRGLDRTAEESHLRVPSTGLMECFAWPRLTLRDTAERQPTSGPYLGAVAVEGSPRSRKRSRRERNDSMV</sequence>
<gene>
    <name evidence="2" type="ORF">Z043_116748</name>
</gene>
<dbReference type="EMBL" id="JARO02006718">
    <property type="protein sequence ID" value="KPP64867.1"/>
    <property type="molecule type" value="Genomic_DNA"/>
</dbReference>
<feature type="region of interest" description="Disordered" evidence="1">
    <location>
        <begin position="49"/>
        <end position="84"/>
    </location>
</feature>
<feature type="compositionally biased region" description="Basic and acidic residues" evidence="1">
    <location>
        <begin position="17"/>
        <end position="28"/>
    </location>
</feature>
<evidence type="ECO:0000313" key="3">
    <source>
        <dbReference type="Proteomes" id="UP000034805"/>
    </source>
</evidence>